<dbReference type="Gene3D" id="2.40.160.10">
    <property type="entry name" value="Porin"/>
    <property type="match status" value="1"/>
</dbReference>
<dbReference type="Pfam" id="PF13609">
    <property type="entry name" value="Porin_4"/>
    <property type="match status" value="1"/>
</dbReference>
<dbReference type="PANTHER" id="PTHR34501">
    <property type="entry name" value="PROTEIN YDDL-RELATED"/>
    <property type="match status" value="1"/>
</dbReference>
<keyword evidence="2" id="KW-0813">Transport</keyword>
<dbReference type="GO" id="GO:0006811">
    <property type="term" value="P:monoatomic ion transport"/>
    <property type="evidence" value="ECO:0007669"/>
    <property type="project" value="UniProtKB-KW"/>
</dbReference>
<dbReference type="SUPFAM" id="SSF56935">
    <property type="entry name" value="Porins"/>
    <property type="match status" value="1"/>
</dbReference>
<evidence type="ECO:0000256" key="4">
    <source>
        <dbReference type="ARBA" id="ARBA00022692"/>
    </source>
</evidence>
<dbReference type="PANTHER" id="PTHR34501:SF2">
    <property type="entry name" value="OUTER MEMBRANE PORIN F-RELATED"/>
    <property type="match status" value="1"/>
</dbReference>
<dbReference type="KEGG" id="msu:MS1337"/>
<keyword evidence="5 10" id="KW-0732">Signal</keyword>
<sequence>MKKTLVALAVAATTAAMAVPATAATVYEQDGAKVELSGSFRAFLGRVGDDNRGDLKNDGSRVYVKASQDLGNGLSAFAGYQIRFEEEAYKTAQRGSDSDFGDPTTRELYAGIKHVDIGALSFGRQNTNSDDFLDDAAYYTSASLSPLTTRSDKSVKFKSAEWNGFSFGLDYLFGDSDKLDVTNDGNYKNGYAAVLFYHNAIGEHAYNLKALYSQDRYEGFGSETGVKKTQWGLHAGYNYGPFDAALSYVNYRTKFETGYFGTVGQVSLAREAGIIGDAKGNYILLDAGYRIIPESRLYVEWERLDAKADDADYTAAIRNQYTAGIDYRLHKNVVPYIEYAHTRTKFANAETEKDNTFGVGLRVFF</sequence>
<dbReference type="AlphaFoldDB" id="Q65SW6"/>
<dbReference type="InterPro" id="IPR023614">
    <property type="entry name" value="Porin_dom_sf"/>
</dbReference>
<gene>
    <name evidence="12" type="primary">ompC</name>
    <name evidence="12" type="ordered locus">MS1337</name>
</gene>
<dbReference type="InterPro" id="IPR033900">
    <property type="entry name" value="Gram_neg_porin_domain"/>
</dbReference>
<proteinExistence type="predicted"/>
<evidence type="ECO:0000256" key="6">
    <source>
        <dbReference type="ARBA" id="ARBA00023065"/>
    </source>
</evidence>
<evidence type="ECO:0000256" key="5">
    <source>
        <dbReference type="ARBA" id="ARBA00022729"/>
    </source>
</evidence>
<keyword evidence="7" id="KW-0626">Porin</keyword>
<protein>
    <submittedName>
        <fullName evidence="12">OmpC protein</fullName>
    </submittedName>
</protein>
<evidence type="ECO:0000256" key="1">
    <source>
        <dbReference type="ARBA" id="ARBA00004571"/>
    </source>
</evidence>
<keyword evidence="3" id="KW-1134">Transmembrane beta strand</keyword>
<dbReference type="GO" id="GO:0046930">
    <property type="term" value="C:pore complex"/>
    <property type="evidence" value="ECO:0007669"/>
    <property type="project" value="UniProtKB-KW"/>
</dbReference>
<feature type="domain" description="Porin" evidence="11">
    <location>
        <begin position="9"/>
        <end position="345"/>
    </location>
</feature>
<evidence type="ECO:0000313" key="12">
    <source>
        <dbReference type="EMBL" id="AAU37944.1"/>
    </source>
</evidence>
<keyword evidence="8" id="KW-0472">Membrane</keyword>
<dbReference type="HOGENOM" id="CLU_058202_1_1_6"/>
<keyword evidence="9" id="KW-0998">Cell outer membrane</keyword>
<evidence type="ECO:0000256" key="10">
    <source>
        <dbReference type="SAM" id="SignalP"/>
    </source>
</evidence>
<name>Q65SW6_MANSM</name>
<evidence type="ECO:0000313" key="13">
    <source>
        <dbReference type="Proteomes" id="UP000000607"/>
    </source>
</evidence>
<dbReference type="GO" id="GO:0015288">
    <property type="term" value="F:porin activity"/>
    <property type="evidence" value="ECO:0007669"/>
    <property type="project" value="UniProtKB-KW"/>
</dbReference>
<evidence type="ECO:0000256" key="9">
    <source>
        <dbReference type="ARBA" id="ARBA00023237"/>
    </source>
</evidence>
<keyword evidence="13" id="KW-1185">Reference proteome</keyword>
<dbReference type="CDD" id="cd00342">
    <property type="entry name" value="gram_neg_porins"/>
    <property type="match status" value="1"/>
</dbReference>
<feature type="chain" id="PRO_5004268647" evidence="10">
    <location>
        <begin position="24"/>
        <end position="365"/>
    </location>
</feature>
<dbReference type="InterPro" id="IPR050298">
    <property type="entry name" value="Gram-neg_bact_OMP"/>
</dbReference>
<dbReference type="eggNOG" id="COG3203">
    <property type="taxonomic scope" value="Bacteria"/>
</dbReference>
<keyword evidence="4" id="KW-0812">Transmembrane</keyword>
<dbReference type="GO" id="GO:0009279">
    <property type="term" value="C:cell outer membrane"/>
    <property type="evidence" value="ECO:0007669"/>
    <property type="project" value="UniProtKB-SubCell"/>
</dbReference>
<dbReference type="STRING" id="221988.MS1337"/>
<dbReference type="RefSeq" id="WP_011200511.1">
    <property type="nucleotide sequence ID" value="NC_006300.1"/>
</dbReference>
<evidence type="ECO:0000256" key="2">
    <source>
        <dbReference type="ARBA" id="ARBA00022448"/>
    </source>
</evidence>
<comment type="subcellular location">
    <subcellularLocation>
        <location evidence="1">Cell outer membrane</location>
        <topology evidence="1">Multi-pass membrane protein</topology>
    </subcellularLocation>
</comment>
<evidence type="ECO:0000256" key="8">
    <source>
        <dbReference type="ARBA" id="ARBA00023136"/>
    </source>
</evidence>
<accession>Q65SW6</accession>
<dbReference type="OrthoDB" id="784582at2"/>
<dbReference type="Proteomes" id="UP000000607">
    <property type="component" value="Chromosome"/>
</dbReference>
<evidence type="ECO:0000256" key="7">
    <source>
        <dbReference type="ARBA" id="ARBA00023114"/>
    </source>
</evidence>
<feature type="signal peptide" evidence="10">
    <location>
        <begin position="1"/>
        <end position="23"/>
    </location>
</feature>
<evidence type="ECO:0000256" key="3">
    <source>
        <dbReference type="ARBA" id="ARBA00022452"/>
    </source>
</evidence>
<reference evidence="12 13" key="1">
    <citation type="journal article" date="2004" name="Nat. Biotechnol.">
        <title>The genome sequence of the capnophilic rumen bacterium Mannheimia succiniciproducens.</title>
        <authorList>
            <person name="Hong S.H."/>
            <person name="Kim J.S."/>
            <person name="Lee S.Y."/>
            <person name="In Y.H."/>
            <person name="Choi S.S."/>
            <person name="Rih J.-K."/>
            <person name="Kim C.H."/>
            <person name="Jeong H."/>
            <person name="Hur C.G."/>
            <person name="Kim J.J."/>
        </authorList>
    </citation>
    <scope>NUCLEOTIDE SEQUENCE [LARGE SCALE GENOMIC DNA]</scope>
    <source>
        <strain evidence="13">KCTC 0769BP / MBEL55E</strain>
    </source>
</reference>
<evidence type="ECO:0000259" key="11">
    <source>
        <dbReference type="Pfam" id="PF13609"/>
    </source>
</evidence>
<keyword evidence="6" id="KW-0406">Ion transport</keyword>
<organism evidence="12 13">
    <name type="scientific">Mannheimia succiniciproducens (strain KCTC 0769BP / MBEL55E)</name>
    <dbReference type="NCBI Taxonomy" id="221988"/>
    <lineage>
        <taxon>Bacteria</taxon>
        <taxon>Pseudomonadati</taxon>
        <taxon>Pseudomonadota</taxon>
        <taxon>Gammaproteobacteria</taxon>
        <taxon>Pasteurellales</taxon>
        <taxon>Pasteurellaceae</taxon>
        <taxon>Basfia</taxon>
    </lineage>
</organism>
<dbReference type="EMBL" id="AE016827">
    <property type="protein sequence ID" value="AAU37944.1"/>
    <property type="molecule type" value="Genomic_DNA"/>
</dbReference>